<dbReference type="Pfam" id="PF00097">
    <property type="entry name" value="zf-C3HC4"/>
    <property type="match status" value="1"/>
</dbReference>
<dbReference type="InterPro" id="IPR001841">
    <property type="entry name" value="Znf_RING"/>
</dbReference>
<dbReference type="Gene3D" id="2.120.10.30">
    <property type="entry name" value="TolB, C-terminal domain"/>
    <property type="match status" value="2"/>
</dbReference>
<accession>A0A915B0R8</accession>
<dbReference type="Proteomes" id="UP000887569">
    <property type="component" value="Unplaced"/>
</dbReference>
<feature type="coiled-coil region" evidence="7">
    <location>
        <begin position="171"/>
        <end position="198"/>
    </location>
</feature>
<dbReference type="GO" id="GO:0000209">
    <property type="term" value="P:protein polyubiquitination"/>
    <property type="evidence" value="ECO:0007669"/>
    <property type="project" value="TreeGrafter"/>
</dbReference>
<feature type="repeat" description="NHL" evidence="6">
    <location>
        <begin position="1004"/>
        <end position="1047"/>
    </location>
</feature>
<dbReference type="GO" id="GO:0008270">
    <property type="term" value="F:zinc ion binding"/>
    <property type="evidence" value="ECO:0007669"/>
    <property type="project" value="UniProtKB-KW"/>
</dbReference>
<dbReference type="SUPFAM" id="SSF57850">
    <property type="entry name" value="RING/U-box"/>
    <property type="match status" value="1"/>
</dbReference>
<keyword evidence="1" id="KW-0479">Metal-binding</keyword>
<dbReference type="PANTHER" id="PTHR24104:SF47">
    <property type="entry name" value="E3 UBIQUITIN-PROTEIN LIGASE NHLRC1"/>
    <property type="match status" value="1"/>
</dbReference>
<name>A0A915B0R8_PARUN</name>
<evidence type="ECO:0000256" key="8">
    <source>
        <dbReference type="SAM" id="MobiDB-lite"/>
    </source>
</evidence>
<sequence>MASSSPPLSRNVASPQSNSVSLDHIRQMLLTPPSSRPPEFENPLEKIEQLLTCPICLDRYKQPKLLPCHHTFCLPCLDNCADVVHRILKCPECRAEHPLPYDGVKSFQTNYTLTGFLDIHLQATDENAAQLEAYIQRYNLERCKICDEKATLELCAHCERRACADCRNTHMEMLKRDLNRMLNQVKRLSNRITEASDGLSKGAELLTLNCETTKDEVREYFRRYYRELKKKEELFIQEIETFHSTETRLMRNLRDILEIESSNMSEGCAYLEAALKGEREVEDAELAKLKNIFSEGLEYLRNFQPDAEELFSKKLRFSPGDDASKLPTAIANFGELTVSLPQFAGRYLPLEQSYLPRPMRIGYESDNYKYSSRRCEAEESRAQNDIRSRYSARNDDDIMSIRYRRRQQMEEEAWNRLRANGDSGQVTSAHNHTPGNSPWSRAVVASGVVTPVDSSGLHTANNLTAAAVKVAAFLQPSTQNTPIRNVDNQVAITVSSPSGQSASTNQQSATLTTSTKITPQEVEQEIGKSAEVPKSTPTQNSSSTVASAATSSGSQSAAPQAAAQLSTVIAQTAAFATTPANATTQQETVTAKSGDTVRAITRRAAPVRQTSSDDASLNEKVENIRAAHEKRRLRNRTIAEASVELKTNSASTQSSEESESDNDRPPVLSHSTGNRFRIICRSTSGAEVPKVIHAASIHQISDNTAMQTITEVQPPEAEPLPIPIVHYPDSTTQRFVPPPQRQESTDASNTTDTDAPQPTTTSMVPHAVPDRRARFRRRASAMAAGREASNEARLTKMLPSKFLCTVDYQSKSKPRLVFGKKGSKEGDLNWPRGVTAICGTEFAVCDSSNHRVCIFNTQGRLLRAFGKYGTGDGQLDSAAGICCNRFRQLIVSDRYNHRIVIFDQLGQFIKSFGGHGPSSGRFNNPWGVCVDETGIIYAVDKDNHRVQVFDSNGQFVSKFGSMGPGPGQLHNPQFIAYHKQTQQLYVTDSSNHRVSVFDHNGNPVFQFGQEGFHNGQLKFPRGIAVDDQGFIIVADSGNNRVQIFYPDGRFMRCFGTWGNGPGQLKGLEDVTICDKTIIVSDRENHRIQLF</sequence>
<dbReference type="PROSITE" id="PS00518">
    <property type="entry name" value="ZF_RING_1"/>
    <property type="match status" value="1"/>
</dbReference>
<dbReference type="Gene3D" id="3.30.40.10">
    <property type="entry name" value="Zinc/RING finger domain, C3HC4 (zinc finger)"/>
    <property type="match status" value="1"/>
</dbReference>
<reference evidence="11" key="1">
    <citation type="submission" date="2022-11" db="UniProtKB">
        <authorList>
            <consortium name="WormBaseParasite"/>
        </authorList>
    </citation>
    <scope>IDENTIFICATION</scope>
</reference>
<feature type="region of interest" description="Disordered" evidence="8">
    <location>
        <begin position="639"/>
        <end position="671"/>
    </location>
</feature>
<evidence type="ECO:0000256" key="5">
    <source>
        <dbReference type="PROSITE-ProRule" id="PRU00175"/>
    </source>
</evidence>
<evidence type="ECO:0000256" key="2">
    <source>
        <dbReference type="ARBA" id="ARBA00022737"/>
    </source>
</evidence>
<keyword evidence="4" id="KW-0862">Zinc</keyword>
<feature type="domain" description="RING-type" evidence="9">
    <location>
        <begin position="53"/>
        <end position="94"/>
    </location>
</feature>
<proteinExistence type="predicted"/>
<dbReference type="GO" id="GO:0043161">
    <property type="term" value="P:proteasome-mediated ubiquitin-dependent protein catabolic process"/>
    <property type="evidence" value="ECO:0007669"/>
    <property type="project" value="TreeGrafter"/>
</dbReference>
<evidence type="ECO:0000256" key="1">
    <source>
        <dbReference type="ARBA" id="ARBA00022723"/>
    </source>
</evidence>
<feature type="repeat" description="NHL" evidence="6">
    <location>
        <begin position="817"/>
        <end position="858"/>
    </location>
</feature>
<dbReference type="WBParaSite" id="PgR019_g124_t01">
    <property type="protein sequence ID" value="PgR019_g124_t01"/>
    <property type="gene ID" value="PgR019_g124"/>
</dbReference>
<feature type="compositionally biased region" description="Polar residues" evidence="8">
    <location>
        <begin position="495"/>
        <end position="518"/>
    </location>
</feature>
<evidence type="ECO:0000256" key="6">
    <source>
        <dbReference type="PROSITE-ProRule" id="PRU00504"/>
    </source>
</evidence>
<dbReference type="InterPro" id="IPR018957">
    <property type="entry name" value="Znf_C3HC4_RING-type"/>
</dbReference>
<evidence type="ECO:0000256" key="4">
    <source>
        <dbReference type="ARBA" id="ARBA00022833"/>
    </source>
</evidence>
<keyword evidence="10" id="KW-1185">Reference proteome</keyword>
<dbReference type="Pfam" id="PF01436">
    <property type="entry name" value="NHL"/>
    <property type="match status" value="4"/>
</dbReference>
<evidence type="ECO:0000256" key="3">
    <source>
        <dbReference type="ARBA" id="ARBA00022771"/>
    </source>
</evidence>
<evidence type="ECO:0000256" key="7">
    <source>
        <dbReference type="SAM" id="Coils"/>
    </source>
</evidence>
<feature type="compositionally biased region" description="Low complexity" evidence="8">
    <location>
        <begin position="745"/>
        <end position="761"/>
    </location>
</feature>
<evidence type="ECO:0000313" key="10">
    <source>
        <dbReference type="Proteomes" id="UP000887569"/>
    </source>
</evidence>
<feature type="region of interest" description="Disordered" evidence="8">
    <location>
        <begin position="728"/>
        <end position="764"/>
    </location>
</feature>
<dbReference type="SMART" id="SM00184">
    <property type="entry name" value="RING"/>
    <property type="match status" value="1"/>
</dbReference>
<feature type="repeat" description="NHL" evidence="6">
    <location>
        <begin position="956"/>
        <end position="1000"/>
    </location>
</feature>
<protein>
    <submittedName>
        <fullName evidence="11">RING-type domain-containing protein</fullName>
    </submittedName>
</protein>
<dbReference type="InterPro" id="IPR050952">
    <property type="entry name" value="TRIM-NHL_E3_ligases"/>
</dbReference>
<dbReference type="Gene3D" id="2.40.10.500">
    <property type="match status" value="1"/>
</dbReference>
<dbReference type="PROSITE" id="PS50089">
    <property type="entry name" value="ZF_RING_2"/>
    <property type="match status" value="1"/>
</dbReference>
<dbReference type="GO" id="GO:0061630">
    <property type="term" value="F:ubiquitin protein ligase activity"/>
    <property type="evidence" value="ECO:0007669"/>
    <property type="project" value="TreeGrafter"/>
</dbReference>
<feature type="region of interest" description="Disordered" evidence="8">
    <location>
        <begin position="495"/>
        <end position="551"/>
    </location>
</feature>
<feature type="repeat" description="NHL" evidence="6">
    <location>
        <begin position="909"/>
        <end position="952"/>
    </location>
</feature>
<dbReference type="CDD" id="cd16524">
    <property type="entry name" value="RING-HC_NHL-1-like"/>
    <property type="match status" value="1"/>
</dbReference>
<dbReference type="PANTHER" id="PTHR24104">
    <property type="entry name" value="E3 UBIQUITIN-PROTEIN LIGASE NHLRC1-RELATED"/>
    <property type="match status" value="1"/>
</dbReference>
<keyword evidence="2" id="KW-0677">Repeat</keyword>
<keyword evidence="3 5" id="KW-0863">Zinc-finger</keyword>
<dbReference type="InterPro" id="IPR001258">
    <property type="entry name" value="NHL_repeat"/>
</dbReference>
<dbReference type="PROSITE" id="PS51125">
    <property type="entry name" value="NHL"/>
    <property type="match status" value="6"/>
</dbReference>
<dbReference type="InterPro" id="IPR011042">
    <property type="entry name" value="6-blade_b-propeller_TolB-like"/>
</dbReference>
<dbReference type="InterPro" id="IPR017907">
    <property type="entry name" value="Znf_RING_CS"/>
</dbReference>
<dbReference type="FunFam" id="2.120.10.30:FF:000037">
    <property type="entry name" value="Uncharacterized protein, isoform E"/>
    <property type="match status" value="1"/>
</dbReference>
<dbReference type="CDD" id="cd14954">
    <property type="entry name" value="NHL_TRIM71_like"/>
    <property type="match status" value="1"/>
</dbReference>
<dbReference type="InterPro" id="IPR013083">
    <property type="entry name" value="Znf_RING/FYVE/PHD"/>
</dbReference>
<feature type="repeat" description="NHL" evidence="6">
    <location>
        <begin position="1051"/>
        <end position="1090"/>
    </location>
</feature>
<dbReference type="SUPFAM" id="SSF63829">
    <property type="entry name" value="Calcium-dependent phosphotriesterase"/>
    <property type="match status" value="1"/>
</dbReference>
<evidence type="ECO:0000313" key="11">
    <source>
        <dbReference type="WBParaSite" id="PgR019_g124_t01"/>
    </source>
</evidence>
<organism evidence="10 11">
    <name type="scientific">Parascaris univalens</name>
    <name type="common">Nematode worm</name>
    <dbReference type="NCBI Taxonomy" id="6257"/>
    <lineage>
        <taxon>Eukaryota</taxon>
        <taxon>Metazoa</taxon>
        <taxon>Ecdysozoa</taxon>
        <taxon>Nematoda</taxon>
        <taxon>Chromadorea</taxon>
        <taxon>Rhabditida</taxon>
        <taxon>Spirurina</taxon>
        <taxon>Ascaridomorpha</taxon>
        <taxon>Ascaridoidea</taxon>
        <taxon>Ascarididae</taxon>
        <taxon>Parascaris</taxon>
    </lineage>
</organism>
<feature type="repeat" description="NHL" evidence="6">
    <location>
        <begin position="865"/>
        <end position="905"/>
    </location>
</feature>
<dbReference type="AlphaFoldDB" id="A0A915B0R8"/>
<keyword evidence="7" id="KW-0175">Coiled coil</keyword>
<evidence type="ECO:0000259" key="9">
    <source>
        <dbReference type="PROSITE" id="PS50089"/>
    </source>
</evidence>
<feature type="compositionally biased region" description="Low complexity" evidence="8">
    <location>
        <begin position="538"/>
        <end position="551"/>
    </location>
</feature>